<dbReference type="SMART" id="SM00579">
    <property type="entry name" value="FBD"/>
    <property type="match status" value="1"/>
</dbReference>
<dbReference type="Pfam" id="PF08387">
    <property type="entry name" value="FBD"/>
    <property type="match status" value="1"/>
</dbReference>
<keyword evidence="2" id="KW-1185">Reference proteome</keyword>
<dbReference type="KEGG" id="rsz:108837727"/>
<dbReference type="SUPFAM" id="SSF81383">
    <property type="entry name" value="F-box domain"/>
    <property type="match status" value="1"/>
</dbReference>
<reference evidence="2" key="1">
    <citation type="journal article" date="2019" name="Database">
        <title>The radish genome database (RadishGD): an integrated information resource for radish genomics.</title>
        <authorList>
            <person name="Yu H.J."/>
            <person name="Baek S."/>
            <person name="Lee Y.J."/>
            <person name="Cho A."/>
            <person name="Mun J.H."/>
        </authorList>
    </citation>
    <scope>NUCLEOTIDE SEQUENCE [LARGE SCALE GENOMIC DNA]</scope>
    <source>
        <strain evidence="2">cv. WK10039</strain>
    </source>
</reference>
<feature type="domain" description="F-box" evidence="1">
    <location>
        <begin position="1"/>
        <end position="48"/>
    </location>
</feature>
<dbReference type="SUPFAM" id="SSF52047">
    <property type="entry name" value="RNI-like"/>
    <property type="match status" value="1"/>
</dbReference>
<dbReference type="PANTHER" id="PTHR31900">
    <property type="entry name" value="F-BOX/RNI SUPERFAMILY PROTEIN-RELATED"/>
    <property type="match status" value="1"/>
</dbReference>
<name>A0A6J0M1T2_RAPSA</name>
<accession>A0A6J0M1T2</accession>
<dbReference type="OrthoDB" id="1068471at2759"/>
<sequence length="422" mass="48643">MDIISELPDDLLLRILSFVHTKTAFDAQLLSKRWRNLWKKLPTLYHDYTSHRSQSQFLAFINKTLELLESPVLESFYIRIVPTETSSRVMLRRYLLAKLHVRELNFVSTNPVALQVKKGIYHLHTLVILRIECLSLEDGYGNQITLQSLKVLQLCCVRYSSDASLSNLLSSLPSLEDLLLDRCLSDKSTETLSIAVPCLQRLTVLRCPEYCGSHLVRLSVNAPSLKYLNVEDHWRNVSFSEEKMDELIEADVNVCYIDTEKLVRAIISVKRLSLCVVTSKIMRVSVFFNQLVRLEICTCQQEWWNVLEKVLLSSPKLCILKLHQKHIFGTTDPTVRWKEPSSVPACFASHLETFEWRGYEGTEDEKKLASYILRNAGRLKTVTIYPLITNPDIRTGRILKNHMIKELVKLSGCLLTCKLVFR</sequence>
<dbReference type="InterPro" id="IPR001810">
    <property type="entry name" value="F-box_dom"/>
</dbReference>
<dbReference type="InterPro" id="IPR036047">
    <property type="entry name" value="F-box-like_dom_sf"/>
</dbReference>
<dbReference type="PANTHER" id="PTHR31900:SF34">
    <property type="entry name" value="EMB|CAB62440.1-RELATED"/>
    <property type="match status" value="1"/>
</dbReference>
<dbReference type="Pfam" id="PF24758">
    <property type="entry name" value="LRR_At5g56370"/>
    <property type="match status" value="1"/>
</dbReference>
<dbReference type="InterPro" id="IPR053781">
    <property type="entry name" value="F-box_AtFBL13-like"/>
</dbReference>
<dbReference type="AlphaFoldDB" id="A0A6J0M1T2"/>
<dbReference type="CDD" id="cd22160">
    <property type="entry name" value="F-box_AtFBL13-like"/>
    <property type="match status" value="1"/>
</dbReference>
<proteinExistence type="predicted"/>
<dbReference type="Pfam" id="PF00646">
    <property type="entry name" value="F-box"/>
    <property type="match status" value="1"/>
</dbReference>
<dbReference type="InterPro" id="IPR055411">
    <property type="entry name" value="LRR_FXL15/At3g58940/PEG3-like"/>
</dbReference>
<dbReference type="Gene3D" id="1.20.1280.50">
    <property type="match status" value="1"/>
</dbReference>
<organism evidence="2 3">
    <name type="scientific">Raphanus sativus</name>
    <name type="common">Radish</name>
    <name type="synonym">Raphanus raphanistrum var. sativus</name>
    <dbReference type="NCBI Taxonomy" id="3726"/>
    <lineage>
        <taxon>Eukaryota</taxon>
        <taxon>Viridiplantae</taxon>
        <taxon>Streptophyta</taxon>
        <taxon>Embryophyta</taxon>
        <taxon>Tracheophyta</taxon>
        <taxon>Spermatophyta</taxon>
        <taxon>Magnoliopsida</taxon>
        <taxon>eudicotyledons</taxon>
        <taxon>Gunneridae</taxon>
        <taxon>Pentapetalae</taxon>
        <taxon>rosids</taxon>
        <taxon>malvids</taxon>
        <taxon>Brassicales</taxon>
        <taxon>Brassicaceae</taxon>
        <taxon>Brassiceae</taxon>
        <taxon>Raphanus</taxon>
    </lineage>
</organism>
<dbReference type="RefSeq" id="XP_018466252.2">
    <property type="nucleotide sequence ID" value="XM_018610750.2"/>
</dbReference>
<dbReference type="InterPro" id="IPR006566">
    <property type="entry name" value="FBD"/>
</dbReference>
<evidence type="ECO:0000259" key="1">
    <source>
        <dbReference type="PROSITE" id="PS50181"/>
    </source>
</evidence>
<dbReference type="SMART" id="SM00256">
    <property type="entry name" value="FBOX"/>
    <property type="match status" value="1"/>
</dbReference>
<dbReference type="InterPro" id="IPR050232">
    <property type="entry name" value="FBL13/AtMIF1-like"/>
</dbReference>
<dbReference type="GeneID" id="108837727"/>
<dbReference type="PROSITE" id="PS50181">
    <property type="entry name" value="FBOX"/>
    <property type="match status" value="1"/>
</dbReference>
<evidence type="ECO:0000313" key="3">
    <source>
        <dbReference type="RefSeq" id="XP_018466252.2"/>
    </source>
</evidence>
<protein>
    <submittedName>
        <fullName evidence="3">F-box/FBD/LRR-repeat protein At5g56420-like</fullName>
    </submittedName>
</protein>
<reference evidence="3" key="2">
    <citation type="submission" date="2025-08" db="UniProtKB">
        <authorList>
            <consortium name="RefSeq"/>
        </authorList>
    </citation>
    <scope>IDENTIFICATION</scope>
    <source>
        <tissue evidence="3">Leaf</tissue>
    </source>
</reference>
<dbReference type="InterPro" id="IPR032675">
    <property type="entry name" value="LRR_dom_sf"/>
</dbReference>
<dbReference type="Proteomes" id="UP000504610">
    <property type="component" value="Chromosome 2"/>
</dbReference>
<evidence type="ECO:0000313" key="2">
    <source>
        <dbReference type="Proteomes" id="UP000504610"/>
    </source>
</evidence>
<gene>
    <name evidence="3" type="primary">LOC108837727</name>
</gene>
<dbReference type="Gene3D" id="3.80.10.10">
    <property type="entry name" value="Ribonuclease Inhibitor"/>
    <property type="match status" value="1"/>
</dbReference>